<evidence type="ECO:0000256" key="5">
    <source>
        <dbReference type="ARBA" id="ARBA00023136"/>
    </source>
</evidence>
<dbReference type="OrthoDB" id="6410656at2759"/>
<feature type="compositionally biased region" description="Basic and acidic residues" evidence="7">
    <location>
        <begin position="64"/>
        <end position="89"/>
    </location>
</feature>
<dbReference type="InterPro" id="IPR040248">
    <property type="entry name" value="RRBP1"/>
</dbReference>
<dbReference type="CTD" id="444366"/>
<dbReference type="GeneID" id="444366"/>
<keyword evidence="3" id="KW-0256">Endoplasmic reticulum</keyword>
<accession>A0A8J0VDA0</accession>
<keyword evidence="10" id="KW-1185">Reference proteome</keyword>
<keyword evidence="2 8" id="KW-0812">Transmembrane</keyword>
<feature type="coiled-coil region" evidence="6">
    <location>
        <begin position="1051"/>
        <end position="1085"/>
    </location>
</feature>
<feature type="region of interest" description="Disordered" evidence="7">
    <location>
        <begin position="300"/>
        <end position="341"/>
    </location>
</feature>
<evidence type="ECO:0000313" key="10">
    <source>
        <dbReference type="Proteomes" id="UP000186698"/>
    </source>
</evidence>
<dbReference type="Pfam" id="PF05104">
    <property type="entry name" value="Rib_recp_KP_reg"/>
    <property type="match status" value="1"/>
</dbReference>
<sequence length="1094" mass="121698">MDLYDPQTMSLMVFGGFMVVSAIGIFLVSTFSMKETSYEEALAKQRKESEKNQQPKFDKKKKEKLPERKGKAKKKDEKPNGKIPEHEPNQESDGQELILEKTPVPVEVPIVPVVAPIPEKSAPVSKKSASSPVKSAPGPEKASPGSVKSAPVPAKAAPVPAKAAPVPTKAAPVPAKAAPVPAKAAPVPAKAAPVPTKAAPVPAKAAPVPAKAAPVPAKAAPVPAKAAPVPAKAAPVPAKVAPVPEKSASVPETSALSPKDKKKKPEKKVLKVEPSPSPAVTLTSKHVPVLDEPTKEVPVIAVSPVGSRPGSAIVNQEDSKQEAVSKKKSAPKKKTEPSAEECEGALYIPYKTLSSTIRATSFSKGEAQNLFEILAEKYGIMQDTWQTATPKGDPVTALKRVVEEKEKLLLAQHEKTNSYKEKLVEVNKELQSEKSKAIKEQSKFKEQLVTREQEIRALQARMQASYQDQVNETQQLQTKVRSLQDEIENGPKAQLTRLQQENSILRDALNQATSQTESKQNAELAKLRQECSKISKELTEKSESLQQEEQRRKSLDGKIATYEKQITQLQTLQQDGEVTLQKRLDEVNEELRKSQSTYQSLLADTEKANAEQKNHAELQIKLQCYEAEGKQKSEELDKLNKQLQETTGENTQLLERIKSIEALLEAGQNKDADKEKQQQQEAREGEIAQLQARLQEKDSQIASIQKEAAELKEAVEQQKNKNNDLREKNWQAMEALGLAEKTCEEKLNSEKKAKEEMVQQLSAVQSQTKETLQSVLPQITIVSQQSYSEWLQEFRERTSQLLSQQTEKEGSSELQLQLKQAEDSQSDLQVECEKYRTILGQTEAMLKALQNSVEEEEQVWKAKFSSSEEELRKSHSQVKTLEETVEKLRSDLQSTEQLKECVSLMEAQLETQMNAKSTECQTYSNEIESLQQLLSESREHLDATKAEARKQSIELSVLRQQLGEMLNHVNDTEKHGTEEHQTSQNKEVPKTNLQDQSTLAEMQEKSLHSLQEELEKLKSREEPSSGTEEVQQIKKRFEKEKKLTRDLGQASTKLLQLLKASQEELAKEKEQNKVLKKQLQLTGEEHDSNNGTSV</sequence>
<evidence type="ECO:0000256" key="4">
    <source>
        <dbReference type="ARBA" id="ARBA00022989"/>
    </source>
</evidence>
<feature type="compositionally biased region" description="Polar residues" evidence="7">
    <location>
        <begin position="982"/>
        <end position="993"/>
    </location>
</feature>
<gene>
    <name evidence="11 12" type="primary">rrbp1.S</name>
</gene>
<feature type="region of interest" description="Disordered" evidence="7">
    <location>
        <begin position="117"/>
        <end position="168"/>
    </location>
</feature>
<feature type="compositionally biased region" description="Low complexity" evidence="7">
    <location>
        <begin position="117"/>
        <end position="137"/>
    </location>
</feature>
<feature type="compositionally biased region" description="Low complexity" evidence="7">
    <location>
        <begin position="223"/>
        <end position="244"/>
    </location>
</feature>
<keyword evidence="5 8" id="KW-0472">Membrane</keyword>
<keyword evidence="6" id="KW-0175">Coiled coil</keyword>
<reference evidence="11" key="1">
    <citation type="submission" date="2025-08" db="UniProtKB">
        <authorList>
            <consortium name="RefSeq"/>
        </authorList>
    </citation>
    <scope>IDENTIFICATION</scope>
    <source>
        <strain evidence="11">J_2021</strain>
        <tissue evidence="11">Erythrocytes</tissue>
    </source>
</reference>
<dbReference type="PANTHER" id="PTHR18939">
    <property type="entry name" value="RIBOSOME BINDING PROTEIN-1"/>
    <property type="match status" value="1"/>
</dbReference>
<evidence type="ECO:0000313" key="11">
    <source>
        <dbReference type="RefSeq" id="XP_018119908.1"/>
    </source>
</evidence>
<feature type="compositionally biased region" description="Basic and acidic residues" evidence="7">
    <location>
        <begin position="1006"/>
        <end position="1023"/>
    </location>
</feature>
<evidence type="ECO:0000256" key="7">
    <source>
        <dbReference type="SAM" id="MobiDB-lite"/>
    </source>
</evidence>
<dbReference type="GO" id="GO:0005789">
    <property type="term" value="C:endoplasmic reticulum membrane"/>
    <property type="evidence" value="ECO:0007669"/>
    <property type="project" value="UniProtKB-SubCell"/>
</dbReference>
<feature type="region of interest" description="Disordered" evidence="7">
    <location>
        <begin position="973"/>
        <end position="993"/>
    </location>
</feature>
<dbReference type="AGR" id="Xenbase:XB-GENE-17331231"/>
<feature type="region of interest" description="Disordered" evidence="7">
    <location>
        <begin position="1006"/>
        <end position="1033"/>
    </location>
</feature>
<evidence type="ECO:0000259" key="9">
    <source>
        <dbReference type="Pfam" id="PF05104"/>
    </source>
</evidence>
<proteinExistence type="predicted"/>
<dbReference type="GO" id="GO:0015031">
    <property type="term" value="P:protein transport"/>
    <property type="evidence" value="ECO:0007669"/>
    <property type="project" value="InterPro"/>
</dbReference>
<evidence type="ECO:0000256" key="8">
    <source>
        <dbReference type="SAM" id="Phobius"/>
    </source>
</evidence>
<dbReference type="RefSeq" id="XP_018119908.1">
    <property type="nucleotide sequence ID" value="XM_018264419.2"/>
</dbReference>
<feature type="compositionally biased region" description="Low complexity" evidence="7">
    <location>
        <begin position="150"/>
        <end position="168"/>
    </location>
</feature>
<dbReference type="PANTHER" id="PTHR18939:SF4">
    <property type="entry name" value="RIBOSOME-BINDING PROTEIN 1"/>
    <property type="match status" value="1"/>
</dbReference>
<feature type="transmembrane region" description="Helical" evidence="8">
    <location>
        <begin position="12"/>
        <end position="33"/>
    </location>
</feature>
<dbReference type="AlphaFoldDB" id="A0A8J0VDA0"/>
<organism evidence="10 11">
    <name type="scientific">Xenopus laevis</name>
    <name type="common">African clawed frog</name>
    <dbReference type="NCBI Taxonomy" id="8355"/>
    <lineage>
        <taxon>Eukaryota</taxon>
        <taxon>Metazoa</taxon>
        <taxon>Chordata</taxon>
        <taxon>Craniata</taxon>
        <taxon>Vertebrata</taxon>
        <taxon>Euteleostomi</taxon>
        <taxon>Amphibia</taxon>
        <taxon>Batrachia</taxon>
        <taxon>Anura</taxon>
        <taxon>Pipoidea</taxon>
        <taxon>Pipidae</taxon>
        <taxon>Xenopodinae</taxon>
        <taxon>Xenopus</taxon>
        <taxon>Xenopus</taxon>
    </lineage>
</organism>
<feature type="domain" description="Ribosome receptor lysine/proline rich" evidence="9">
    <location>
        <begin position="33"/>
        <end position="172"/>
    </location>
</feature>
<keyword evidence="4 8" id="KW-1133">Transmembrane helix</keyword>
<protein>
    <submittedName>
        <fullName evidence="11">Ribosome binding protein 1 S homeolog isoform X2</fullName>
    </submittedName>
</protein>
<evidence type="ECO:0000256" key="3">
    <source>
        <dbReference type="ARBA" id="ARBA00022824"/>
    </source>
</evidence>
<comment type="subcellular location">
    <subcellularLocation>
        <location evidence="1">Endoplasmic reticulum membrane</location>
        <topology evidence="1">Single-pass membrane protein</topology>
    </subcellularLocation>
</comment>
<feature type="region of interest" description="Disordered" evidence="7">
    <location>
        <begin position="38"/>
        <end position="101"/>
    </location>
</feature>
<feature type="region of interest" description="Disordered" evidence="7">
    <location>
        <begin position="223"/>
        <end position="287"/>
    </location>
</feature>
<dbReference type="InterPro" id="IPR007794">
    <property type="entry name" value="Rib_rcpt_KP"/>
</dbReference>
<evidence type="ECO:0000256" key="6">
    <source>
        <dbReference type="SAM" id="Coils"/>
    </source>
</evidence>
<evidence type="ECO:0000256" key="2">
    <source>
        <dbReference type="ARBA" id="ARBA00022692"/>
    </source>
</evidence>
<evidence type="ECO:0000256" key="1">
    <source>
        <dbReference type="ARBA" id="ARBA00004389"/>
    </source>
</evidence>
<dbReference type="Proteomes" id="UP000186698">
    <property type="component" value="Chromosome 5S"/>
</dbReference>
<feature type="compositionally biased region" description="Basic and acidic residues" evidence="7">
    <location>
        <begin position="41"/>
        <end position="57"/>
    </location>
</feature>
<feature type="coiled-coil region" evidence="6">
    <location>
        <begin position="416"/>
        <end position="767"/>
    </location>
</feature>
<dbReference type="Xenbase" id="XB-GENE-17331231">
    <property type="gene designation" value="rrbp1.S"/>
</dbReference>
<evidence type="ECO:0000313" key="12">
    <source>
        <dbReference type="Xenbase" id="XB-GENE-17331231"/>
    </source>
</evidence>
<feature type="coiled-coil region" evidence="6">
    <location>
        <begin position="811"/>
        <end position="961"/>
    </location>
</feature>
<name>A0A8J0VDA0_XENLA</name>